<gene>
    <name evidence="1" type="ORF">Adt_14500</name>
</gene>
<accession>A0ABD1U0K1</accession>
<dbReference type="Proteomes" id="UP001604336">
    <property type="component" value="Unassembled WGS sequence"/>
</dbReference>
<sequence length="184" mass="20696">MVSRTRPGKKKRIVATSCEMTTVVPSSKASCKGSFSWTTPQAKISTSLSQTTNVHVPTPLPQPLKLMSHYLNLRLRLRLYLSRCHHMKRHWILTSEVLGKYRGYIRGLGHGPKPAARHSVDLTSPNTESIALREQIEKQKQELVDTHTRLSQFESLIQKIVSAQVGMSSLAPREEPIFNMPPAC</sequence>
<dbReference type="EMBL" id="JBFOLK010000004">
    <property type="protein sequence ID" value="KAL2518253.1"/>
    <property type="molecule type" value="Genomic_DNA"/>
</dbReference>
<evidence type="ECO:0000313" key="2">
    <source>
        <dbReference type="Proteomes" id="UP001604336"/>
    </source>
</evidence>
<proteinExistence type="predicted"/>
<dbReference type="AlphaFoldDB" id="A0ABD1U0K1"/>
<protein>
    <submittedName>
        <fullName evidence="1">Uncharacterized protein</fullName>
    </submittedName>
</protein>
<comment type="caution">
    <text evidence="1">The sequence shown here is derived from an EMBL/GenBank/DDBJ whole genome shotgun (WGS) entry which is preliminary data.</text>
</comment>
<keyword evidence="2" id="KW-1185">Reference proteome</keyword>
<organism evidence="1 2">
    <name type="scientific">Abeliophyllum distichum</name>
    <dbReference type="NCBI Taxonomy" id="126358"/>
    <lineage>
        <taxon>Eukaryota</taxon>
        <taxon>Viridiplantae</taxon>
        <taxon>Streptophyta</taxon>
        <taxon>Embryophyta</taxon>
        <taxon>Tracheophyta</taxon>
        <taxon>Spermatophyta</taxon>
        <taxon>Magnoliopsida</taxon>
        <taxon>eudicotyledons</taxon>
        <taxon>Gunneridae</taxon>
        <taxon>Pentapetalae</taxon>
        <taxon>asterids</taxon>
        <taxon>lamiids</taxon>
        <taxon>Lamiales</taxon>
        <taxon>Oleaceae</taxon>
        <taxon>Forsythieae</taxon>
        <taxon>Abeliophyllum</taxon>
    </lineage>
</organism>
<name>A0ABD1U0K1_9LAMI</name>
<reference evidence="2" key="1">
    <citation type="submission" date="2024-07" db="EMBL/GenBank/DDBJ databases">
        <title>Two chromosome-level genome assemblies of Korean endemic species Abeliophyllum distichum and Forsythia ovata (Oleaceae).</title>
        <authorList>
            <person name="Jang H."/>
        </authorList>
    </citation>
    <scope>NUCLEOTIDE SEQUENCE [LARGE SCALE GENOMIC DNA]</scope>
</reference>
<evidence type="ECO:0000313" key="1">
    <source>
        <dbReference type="EMBL" id="KAL2518253.1"/>
    </source>
</evidence>